<comment type="caution">
    <text evidence="3">The sequence shown here is derived from an EMBL/GenBank/DDBJ whole genome shotgun (WGS) entry which is preliminary data.</text>
</comment>
<evidence type="ECO:0000313" key="3">
    <source>
        <dbReference type="EMBL" id="MBI3014446.1"/>
    </source>
</evidence>
<dbReference type="EMBL" id="JACPSX010000094">
    <property type="protein sequence ID" value="MBI3014446.1"/>
    <property type="molecule type" value="Genomic_DNA"/>
</dbReference>
<name>A0A932GNV4_UNCTE</name>
<sequence length="244" mass="27553">MENKIHDNSLQLYRFIRLVLGEEISDNQIARLWHMDVKNFNDFKKGRLPVPRIERLEALAEVLGVPKSLVFEVAGGGDAEKALALARSNDFRMLSEVLSESLARSLRELRAAEERFRAIMDDFPEMIQQISLSRRLEFVNKRALCRLKYSHDSILSKNLEDLCPPEEAGRVVHHTDQVIREGEHVLKTSMLTAQGEPIPVLLHSTLLRDGSGLPSGILGYWKEVDAEAGREVLQCFACVTPHGS</sequence>
<evidence type="ECO:0000256" key="1">
    <source>
        <dbReference type="SAM" id="Coils"/>
    </source>
</evidence>
<dbReference type="InterPro" id="IPR035965">
    <property type="entry name" value="PAS-like_dom_sf"/>
</dbReference>
<dbReference type="SUPFAM" id="SSF55785">
    <property type="entry name" value="PYP-like sensor domain (PAS domain)"/>
    <property type="match status" value="1"/>
</dbReference>
<dbReference type="Pfam" id="PF13426">
    <property type="entry name" value="PAS_9"/>
    <property type="match status" value="1"/>
</dbReference>
<dbReference type="AlphaFoldDB" id="A0A932GNV4"/>
<gene>
    <name evidence="3" type="ORF">HYY65_05160</name>
</gene>
<dbReference type="Proteomes" id="UP000741360">
    <property type="component" value="Unassembled WGS sequence"/>
</dbReference>
<evidence type="ECO:0000313" key="4">
    <source>
        <dbReference type="Proteomes" id="UP000741360"/>
    </source>
</evidence>
<dbReference type="InterPro" id="IPR000014">
    <property type="entry name" value="PAS"/>
</dbReference>
<feature type="domain" description="PAS" evidence="2">
    <location>
        <begin position="112"/>
        <end position="182"/>
    </location>
</feature>
<protein>
    <submittedName>
        <fullName evidence="3">PAS domain S-box protein</fullName>
    </submittedName>
</protein>
<evidence type="ECO:0000259" key="2">
    <source>
        <dbReference type="PROSITE" id="PS50112"/>
    </source>
</evidence>
<feature type="coiled-coil region" evidence="1">
    <location>
        <begin position="95"/>
        <end position="122"/>
    </location>
</feature>
<dbReference type="Gene3D" id="3.30.450.20">
    <property type="entry name" value="PAS domain"/>
    <property type="match status" value="1"/>
</dbReference>
<proteinExistence type="predicted"/>
<dbReference type="NCBIfam" id="TIGR00229">
    <property type="entry name" value="sensory_box"/>
    <property type="match status" value="1"/>
</dbReference>
<accession>A0A932GNV4</accession>
<dbReference type="PROSITE" id="PS50112">
    <property type="entry name" value="PAS"/>
    <property type="match status" value="1"/>
</dbReference>
<organism evidence="3 4">
    <name type="scientific">Tectimicrobiota bacterium</name>
    <dbReference type="NCBI Taxonomy" id="2528274"/>
    <lineage>
        <taxon>Bacteria</taxon>
        <taxon>Pseudomonadati</taxon>
        <taxon>Nitrospinota/Tectimicrobiota group</taxon>
        <taxon>Candidatus Tectimicrobiota</taxon>
    </lineage>
</organism>
<reference evidence="3" key="1">
    <citation type="submission" date="2020-07" db="EMBL/GenBank/DDBJ databases">
        <title>Huge and variable diversity of episymbiotic CPR bacteria and DPANN archaea in groundwater ecosystems.</title>
        <authorList>
            <person name="He C.Y."/>
            <person name="Keren R."/>
            <person name="Whittaker M."/>
            <person name="Farag I.F."/>
            <person name="Doudna J."/>
            <person name="Cate J.H.D."/>
            <person name="Banfield J.F."/>
        </authorList>
    </citation>
    <scope>NUCLEOTIDE SEQUENCE</scope>
    <source>
        <strain evidence="3">NC_groundwater_717_Ag_S-0.2um_59_8</strain>
    </source>
</reference>
<keyword evidence="1" id="KW-0175">Coiled coil</keyword>